<evidence type="ECO:0000256" key="1">
    <source>
        <dbReference type="ARBA" id="ARBA00004561"/>
    </source>
</evidence>
<gene>
    <name evidence="7" type="ORF">HMPREF1536_00945</name>
</gene>
<protein>
    <recommendedName>
        <fullName evidence="6">Major fimbrial subunit protein N-terminal domain-containing protein</fullName>
    </recommendedName>
</protein>
<dbReference type="PATRIC" id="fig|1203610.3.peg.969"/>
<comment type="caution">
    <text evidence="7">The sequence shown here is derived from an EMBL/GenBank/DDBJ whole genome shotgun (WGS) entry which is preliminary data.</text>
</comment>
<keyword evidence="3 5" id="KW-0732">Signal</keyword>
<dbReference type="EMBL" id="AQHW01000005">
    <property type="protein sequence ID" value="KKB59396.1"/>
    <property type="molecule type" value="Genomic_DNA"/>
</dbReference>
<comment type="similarity">
    <text evidence="2">Belongs to the bacteroidetes fimbrillin superfamily. FimA/Mfa1 family.</text>
</comment>
<proteinExistence type="inferred from homology"/>
<dbReference type="AlphaFoldDB" id="A0A0F5JNK3"/>
<feature type="signal peptide" evidence="5">
    <location>
        <begin position="1"/>
        <end position="17"/>
    </location>
</feature>
<evidence type="ECO:0000256" key="5">
    <source>
        <dbReference type="SAM" id="SignalP"/>
    </source>
</evidence>
<evidence type="ECO:0000259" key="6">
    <source>
        <dbReference type="Pfam" id="PF06321"/>
    </source>
</evidence>
<dbReference type="GO" id="GO:0009289">
    <property type="term" value="C:pilus"/>
    <property type="evidence" value="ECO:0007669"/>
    <property type="project" value="UniProtKB-SubCell"/>
</dbReference>
<dbReference type="PROSITE" id="PS51257">
    <property type="entry name" value="PROKAR_LIPOPROTEIN"/>
    <property type="match status" value="1"/>
</dbReference>
<feature type="chain" id="PRO_5002489796" description="Major fimbrial subunit protein N-terminal domain-containing protein" evidence="5">
    <location>
        <begin position="18"/>
        <end position="399"/>
    </location>
</feature>
<reference evidence="7 8" key="1">
    <citation type="submission" date="2013-04" db="EMBL/GenBank/DDBJ databases">
        <title>The Genome Sequence of Parabacteroides gordonii DSM 23371.</title>
        <authorList>
            <consortium name="The Broad Institute Genomics Platform"/>
            <person name="Earl A."/>
            <person name="Ward D."/>
            <person name="Feldgarden M."/>
            <person name="Gevers D."/>
            <person name="Martens E."/>
            <person name="Sakamoto M."/>
            <person name="Benno Y."/>
            <person name="Suzuki N."/>
            <person name="Matsunaga N."/>
            <person name="Koshihara K."/>
            <person name="Seki M."/>
            <person name="Komiya H."/>
            <person name="Walker B."/>
            <person name="Young S."/>
            <person name="Zeng Q."/>
            <person name="Gargeya S."/>
            <person name="Fitzgerald M."/>
            <person name="Haas B."/>
            <person name="Abouelleil A."/>
            <person name="Allen A.W."/>
            <person name="Alvarado L."/>
            <person name="Arachchi H.M."/>
            <person name="Berlin A.M."/>
            <person name="Chapman S.B."/>
            <person name="Gainer-Dewar J."/>
            <person name="Goldberg J."/>
            <person name="Griggs A."/>
            <person name="Gujja S."/>
            <person name="Hansen M."/>
            <person name="Howarth C."/>
            <person name="Imamovic A."/>
            <person name="Ireland A."/>
            <person name="Larimer J."/>
            <person name="McCowan C."/>
            <person name="Murphy C."/>
            <person name="Pearson M."/>
            <person name="Poon T.W."/>
            <person name="Priest M."/>
            <person name="Roberts A."/>
            <person name="Saif S."/>
            <person name="Shea T."/>
            <person name="Sisk P."/>
            <person name="Sykes S."/>
            <person name="Wortman J."/>
            <person name="Nusbaum C."/>
            <person name="Birren B."/>
        </authorList>
    </citation>
    <scope>NUCLEOTIDE SEQUENCE [LARGE SCALE GENOMIC DNA]</scope>
    <source>
        <strain evidence="7 8">MS-1</strain>
    </source>
</reference>
<dbReference type="Pfam" id="PF06321">
    <property type="entry name" value="P_gingi_FimA"/>
    <property type="match status" value="1"/>
</dbReference>
<evidence type="ECO:0000256" key="2">
    <source>
        <dbReference type="ARBA" id="ARBA00006011"/>
    </source>
</evidence>
<sequence length="399" mass="41910">MKMKSIFLSMLAIAALASCTTENFNIDPPGPQNGDKMEVKLTISSGPLGTRAGTSGTPADNAGDKTINDITVFGVSQAGAIITKKYFDNTTGLADGTPGTGTKTTTFTTTDQAESIYIIANIGEDLTQQTPAPGQFFSVNTLTSLQTATVSLLDNTNPKQTQGKVLMSGNNTVSNKTDGHADANVTLNFIASKIILKSLVRGTTSLGTYDTDFKLTKAIMSHVNTSAYYIGDGTTNSFIGLPNGAITRNLITPVFATGLPNSPGGETTVTDFSQNITVAPGGFDPSGQIDDIGYWYVFENPTTSTTNTTLLIEYQYKENVGDVNMTTYYFPVTFSTSDKGAIEPGKAYAVTVTFNGSFLPGDGGGGGVPDPDTEVIPTDVAVTVTPTDWSDATVNKPFN</sequence>
<keyword evidence="4" id="KW-0281">Fimbrium</keyword>
<feature type="domain" description="Major fimbrial subunit protein N-terminal" evidence="6">
    <location>
        <begin position="41"/>
        <end position="176"/>
    </location>
</feature>
<dbReference type="Gene3D" id="2.60.40.2580">
    <property type="match status" value="1"/>
</dbReference>
<dbReference type="Pfam" id="PF21514">
    <property type="entry name" value="FimA-like_C"/>
    <property type="match status" value="1"/>
</dbReference>
<evidence type="ECO:0000256" key="3">
    <source>
        <dbReference type="ARBA" id="ARBA00022729"/>
    </source>
</evidence>
<dbReference type="Proteomes" id="UP000033035">
    <property type="component" value="Unassembled WGS sequence"/>
</dbReference>
<evidence type="ECO:0000256" key="4">
    <source>
        <dbReference type="ARBA" id="ARBA00023263"/>
    </source>
</evidence>
<dbReference type="STRING" id="1203610.HMPREF1536_00945"/>
<name>A0A0F5JNK3_9BACT</name>
<evidence type="ECO:0000313" key="8">
    <source>
        <dbReference type="Proteomes" id="UP000033035"/>
    </source>
</evidence>
<accession>A0A0F5JNK3</accession>
<organism evidence="7 8">
    <name type="scientific">Parabacteroides gordonii MS-1 = DSM 23371</name>
    <dbReference type="NCBI Taxonomy" id="1203610"/>
    <lineage>
        <taxon>Bacteria</taxon>
        <taxon>Pseudomonadati</taxon>
        <taxon>Bacteroidota</taxon>
        <taxon>Bacteroidia</taxon>
        <taxon>Bacteroidales</taxon>
        <taxon>Tannerellaceae</taxon>
        <taxon>Parabacteroides</taxon>
    </lineage>
</organism>
<keyword evidence="8" id="KW-1185">Reference proteome</keyword>
<comment type="subcellular location">
    <subcellularLocation>
        <location evidence="1">Fimbrium</location>
    </subcellularLocation>
</comment>
<dbReference type="Gene3D" id="2.60.40.3690">
    <property type="match status" value="1"/>
</dbReference>
<dbReference type="InterPro" id="IPR029141">
    <property type="entry name" value="FimA_N"/>
</dbReference>
<dbReference type="HOGENOM" id="CLU_688575_0_0_10"/>
<evidence type="ECO:0000313" key="7">
    <source>
        <dbReference type="EMBL" id="KKB59396.1"/>
    </source>
</evidence>